<feature type="region of interest" description="Disordered" evidence="1">
    <location>
        <begin position="16"/>
        <end position="56"/>
    </location>
</feature>
<protein>
    <submittedName>
        <fullName evidence="2">Uncharacterized protein</fullName>
    </submittedName>
</protein>
<proteinExistence type="predicted"/>
<keyword evidence="3" id="KW-1185">Reference proteome</keyword>
<evidence type="ECO:0000313" key="3">
    <source>
        <dbReference type="Proteomes" id="UP000237105"/>
    </source>
</evidence>
<dbReference type="EMBL" id="JXTB01000001">
    <property type="protein sequence ID" value="PON80596.1"/>
    <property type="molecule type" value="Genomic_DNA"/>
</dbReference>
<dbReference type="Proteomes" id="UP000237105">
    <property type="component" value="Unassembled WGS sequence"/>
</dbReference>
<evidence type="ECO:0000256" key="1">
    <source>
        <dbReference type="SAM" id="MobiDB-lite"/>
    </source>
</evidence>
<feature type="compositionally biased region" description="Low complexity" evidence="1">
    <location>
        <begin position="31"/>
        <end position="47"/>
    </location>
</feature>
<comment type="caution">
    <text evidence="2">The sequence shown here is derived from an EMBL/GenBank/DDBJ whole genome shotgun (WGS) entry which is preliminary data.</text>
</comment>
<organism evidence="2 3">
    <name type="scientific">Parasponia andersonii</name>
    <name type="common">Sponia andersonii</name>
    <dbReference type="NCBI Taxonomy" id="3476"/>
    <lineage>
        <taxon>Eukaryota</taxon>
        <taxon>Viridiplantae</taxon>
        <taxon>Streptophyta</taxon>
        <taxon>Embryophyta</taxon>
        <taxon>Tracheophyta</taxon>
        <taxon>Spermatophyta</taxon>
        <taxon>Magnoliopsida</taxon>
        <taxon>eudicotyledons</taxon>
        <taxon>Gunneridae</taxon>
        <taxon>Pentapetalae</taxon>
        <taxon>rosids</taxon>
        <taxon>fabids</taxon>
        <taxon>Rosales</taxon>
        <taxon>Cannabaceae</taxon>
        <taxon>Parasponia</taxon>
    </lineage>
</organism>
<gene>
    <name evidence="2" type="ORF">PanWU01x14_001520</name>
</gene>
<reference evidence="3" key="1">
    <citation type="submission" date="2016-06" db="EMBL/GenBank/DDBJ databases">
        <title>Parallel loss of symbiosis genes in relatives of nitrogen-fixing non-legume Parasponia.</title>
        <authorList>
            <person name="Van Velzen R."/>
            <person name="Holmer R."/>
            <person name="Bu F."/>
            <person name="Rutten L."/>
            <person name="Van Zeijl A."/>
            <person name="Liu W."/>
            <person name="Santuari L."/>
            <person name="Cao Q."/>
            <person name="Sharma T."/>
            <person name="Shen D."/>
            <person name="Roswanjaya Y."/>
            <person name="Wardhani T."/>
            <person name="Kalhor M.S."/>
            <person name="Jansen J."/>
            <person name="Van den Hoogen J."/>
            <person name="Gungor B."/>
            <person name="Hartog M."/>
            <person name="Hontelez J."/>
            <person name="Verver J."/>
            <person name="Yang W.-C."/>
            <person name="Schijlen E."/>
            <person name="Repin R."/>
            <person name="Schilthuizen M."/>
            <person name="Schranz E."/>
            <person name="Heidstra R."/>
            <person name="Miyata K."/>
            <person name="Fedorova E."/>
            <person name="Kohlen W."/>
            <person name="Bisseling T."/>
            <person name="Smit S."/>
            <person name="Geurts R."/>
        </authorList>
    </citation>
    <scope>NUCLEOTIDE SEQUENCE [LARGE SCALE GENOMIC DNA]</scope>
    <source>
        <strain evidence="3">cv. WU1-14</strain>
    </source>
</reference>
<accession>A0A2P5E4Y2</accession>
<name>A0A2P5E4Y2_PARAD</name>
<dbReference type="AlphaFoldDB" id="A0A2P5E4Y2"/>
<sequence length="105" mass="11459">MLPLVNYHLKEKEVAEAVATPSRSKKKTPAKKSTAATTSATVATNSSFPPQTPVSAGMEALRKDQDKHNERMTTMESATRDFGKIDYSIVESLCSDHCSSSFFTT</sequence>
<evidence type="ECO:0000313" key="2">
    <source>
        <dbReference type="EMBL" id="PON80596.1"/>
    </source>
</evidence>